<gene>
    <name evidence="5" type="ORF">HGO97_004205</name>
</gene>
<dbReference type="Pfam" id="PF00392">
    <property type="entry name" value="GntR"/>
    <property type="match status" value="2"/>
</dbReference>
<dbReference type="EMBL" id="JABACJ020000002">
    <property type="protein sequence ID" value="MBU3875017.1"/>
    <property type="molecule type" value="Genomic_DNA"/>
</dbReference>
<dbReference type="InterPro" id="IPR036390">
    <property type="entry name" value="WH_DNA-bd_sf"/>
</dbReference>
<evidence type="ECO:0000256" key="3">
    <source>
        <dbReference type="ARBA" id="ARBA00023163"/>
    </source>
</evidence>
<keyword evidence="1" id="KW-0805">Transcription regulation</keyword>
<feature type="domain" description="HTH gntR-type" evidence="4">
    <location>
        <begin position="235"/>
        <end position="303"/>
    </location>
</feature>
<dbReference type="SUPFAM" id="SSF46785">
    <property type="entry name" value="Winged helix' DNA-binding domain"/>
    <property type="match status" value="2"/>
</dbReference>
<dbReference type="SMART" id="SM00345">
    <property type="entry name" value="HTH_GNTR"/>
    <property type="match status" value="2"/>
</dbReference>
<dbReference type="PROSITE" id="PS50949">
    <property type="entry name" value="HTH_GNTR"/>
    <property type="match status" value="1"/>
</dbReference>
<accession>A0ABS6D0A4</accession>
<keyword evidence="2" id="KW-0238">DNA-binding</keyword>
<keyword evidence="6" id="KW-1185">Reference proteome</keyword>
<evidence type="ECO:0000259" key="4">
    <source>
        <dbReference type="PROSITE" id="PS50949"/>
    </source>
</evidence>
<dbReference type="CDD" id="cd07377">
    <property type="entry name" value="WHTH_GntR"/>
    <property type="match status" value="1"/>
</dbReference>
<keyword evidence="3" id="KW-0804">Transcription</keyword>
<dbReference type="Proteomes" id="UP000723714">
    <property type="component" value="Unassembled WGS sequence"/>
</dbReference>
<evidence type="ECO:0000313" key="6">
    <source>
        <dbReference type="Proteomes" id="UP000723714"/>
    </source>
</evidence>
<organism evidence="5 6">
    <name type="scientific">Faecalicatena faecalis</name>
    <dbReference type="NCBI Taxonomy" id="2726362"/>
    <lineage>
        <taxon>Bacteria</taxon>
        <taxon>Bacillati</taxon>
        <taxon>Bacillota</taxon>
        <taxon>Clostridia</taxon>
        <taxon>Lachnospirales</taxon>
        <taxon>Lachnospiraceae</taxon>
        <taxon>Faecalicatena</taxon>
    </lineage>
</organism>
<dbReference type="InterPro" id="IPR050679">
    <property type="entry name" value="Bact_HTH_transcr_reg"/>
</dbReference>
<dbReference type="PANTHER" id="PTHR44846:SF16">
    <property type="entry name" value="TRANSCRIPTIONAL REGULATOR PHNF-RELATED"/>
    <property type="match status" value="1"/>
</dbReference>
<dbReference type="Gene3D" id="1.10.10.10">
    <property type="entry name" value="Winged helix-like DNA-binding domain superfamily/Winged helix DNA-binding domain"/>
    <property type="match status" value="2"/>
</dbReference>
<evidence type="ECO:0000256" key="2">
    <source>
        <dbReference type="ARBA" id="ARBA00023125"/>
    </source>
</evidence>
<dbReference type="PANTHER" id="PTHR44846">
    <property type="entry name" value="MANNOSYL-D-GLYCERATE TRANSPORT/METABOLISM SYSTEM REPRESSOR MNGR-RELATED"/>
    <property type="match status" value="1"/>
</dbReference>
<reference evidence="5 6" key="1">
    <citation type="submission" date="2021-06" db="EMBL/GenBank/DDBJ databases">
        <title>Faecalicatena sp. nov. isolated from porcine feces.</title>
        <authorList>
            <person name="Oh B.S."/>
            <person name="Lee J.H."/>
        </authorList>
    </citation>
    <scope>NUCLEOTIDE SEQUENCE [LARGE SCALE GENOMIC DNA]</scope>
    <source>
        <strain evidence="5 6">AGMB00832</strain>
    </source>
</reference>
<protein>
    <submittedName>
        <fullName evidence="5">GntR family transcriptional regulator</fullName>
    </submittedName>
</protein>
<evidence type="ECO:0000256" key="1">
    <source>
        <dbReference type="ARBA" id="ARBA00023015"/>
    </source>
</evidence>
<dbReference type="InterPro" id="IPR000524">
    <property type="entry name" value="Tscrpt_reg_HTH_GntR"/>
</dbReference>
<proteinExistence type="predicted"/>
<dbReference type="InterPro" id="IPR036388">
    <property type="entry name" value="WH-like_DNA-bd_sf"/>
</dbReference>
<sequence>MYQLVYEYYETRILLGFYTCHDKLPSIPKICEIFHFAPVTVHTALSLLEKNGYIKLSARRTAEVVFDASPEILRQNAFDYFIVRRQGVIQIAKSGALLLEPLWIEGLRRWSDEEWSALFEGILTFPQTPLSSPVEFYLFAINALNNRLALNLLWEVIRYLRFPYLANGMETFSELQEMDSLTKDEAIALFKKDAKSTYLWTSQRLFHFLDEAALETSCDTKEQIPFSWNIYRQRPQLRYSLSSRLIREIMQGKYPEGTYLPSLSQMVKLYGVPMMTVRRALEILEEFGFTKSYHGKGTQVYIRPVELDFTKSPIQEGCRFYLDSLQILALTIRGISFHTWTHAASKKKEALLEKLSFLLSEKKCSLCIESCLIFIEQESTLPMVQECYTRLRELLTWGYPLTLARFKRQNMDEKYETSITSIIQCLTEKSPEKFSAALETLLLEEEKYSRQFWTPYIN</sequence>
<name>A0ABS6D0A4_9FIRM</name>
<comment type="caution">
    <text evidence="5">The sequence shown here is derived from an EMBL/GenBank/DDBJ whole genome shotgun (WGS) entry which is preliminary data.</text>
</comment>
<evidence type="ECO:0000313" key="5">
    <source>
        <dbReference type="EMBL" id="MBU3875017.1"/>
    </source>
</evidence>